<dbReference type="GO" id="GO:0006508">
    <property type="term" value="P:proteolysis"/>
    <property type="evidence" value="ECO:0007669"/>
    <property type="project" value="UniProtKB-KW"/>
</dbReference>
<evidence type="ECO:0000256" key="2">
    <source>
        <dbReference type="ARBA" id="ARBA00008164"/>
    </source>
</evidence>
<comment type="similarity">
    <text evidence="2">Belongs to the band 7/mec-2 family.</text>
</comment>
<evidence type="ECO:0000313" key="5">
    <source>
        <dbReference type="Proteomes" id="UP000186400"/>
    </source>
</evidence>
<keyword evidence="5" id="KW-1185">Reference proteome</keyword>
<dbReference type="InterPro" id="IPR032435">
    <property type="entry name" value="STML2-like_C"/>
</dbReference>
<evidence type="ECO:0000313" key="4">
    <source>
        <dbReference type="EMBL" id="SIQ13527.1"/>
    </source>
</evidence>
<dbReference type="CDD" id="cd08829">
    <property type="entry name" value="SPFH_paraslipin"/>
    <property type="match status" value="1"/>
</dbReference>
<organism evidence="4 5">
    <name type="scientific">Alkalispirochaeta americana</name>
    <dbReference type="NCBI Taxonomy" id="159291"/>
    <lineage>
        <taxon>Bacteria</taxon>
        <taxon>Pseudomonadati</taxon>
        <taxon>Spirochaetota</taxon>
        <taxon>Spirochaetia</taxon>
        <taxon>Spirochaetales</taxon>
        <taxon>Spirochaetaceae</taxon>
        <taxon>Alkalispirochaeta</taxon>
    </lineage>
</organism>
<dbReference type="InterPro" id="IPR036013">
    <property type="entry name" value="Band_7/SPFH_dom_sf"/>
</dbReference>
<dbReference type="InterPro" id="IPR001972">
    <property type="entry name" value="Stomatin_HflK_fam"/>
</dbReference>
<dbReference type="EMBL" id="FTMS01000004">
    <property type="protein sequence ID" value="SIQ13527.1"/>
    <property type="molecule type" value="Genomic_DNA"/>
</dbReference>
<protein>
    <submittedName>
        <fullName evidence="4">Regulator of protease activity HflC, stomatin/prohibitin superfamily</fullName>
    </submittedName>
</protein>
<dbReference type="InterPro" id="IPR001107">
    <property type="entry name" value="Band_7"/>
</dbReference>
<dbReference type="STRING" id="159291.SAMN05920897_10480"/>
<proteinExistence type="inferred from homology"/>
<dbReference type="Proteomes" id="UP000186400">
    <property type="component" value="Unassembled WGS sequence"/>
</dbReference>
<evidence type="ECO:0000256" key="1">
    <source>
        <dbReference type="ARBA" id="ARBA00004167"/>
    </source>
</evidence>
<gene>
    <name evidence="4" type="ORF">SAMN05920897_10480</name>
</gene>
<dbReference type="GO" id="GO:0098552">
    <property type="term" value="C:side of membrane"/>
    <property type="evidence" value="ECO:0007669"/>
    <property type="project" value="UniProtKB-ARBA"/>
</dbReference>
<dbReference type="GO" id="GO:0005886">
    <property type="term" value="C:plasma membrane"/>
    <property type="evidence" value="ECO:0007669"/>
    <property type="project" value="UniProtKB-ARBA"/>
</dbReference>
<feature type="domain" description="Band 7" evidence="3">
    <location>
        <begin position="24"/>
        <end position="182"/>
    </location>
</feature>
<accession>A0A1N6QAC7</accession>
<dbReference type="Gene3D" id="3.30.479.30">
    <property type="entry name" value="Band 7 domain"/>
    <property type="match status" value="1"/>
</dbReference>
<comment type="subcellular location">
    <subcellularLocation>
        <location evidence="1">Membrane</location>
        <topology evidence="1">Single-pass membrane protein</topology>
    </subcellularLocation>
</comment>
<sequence>MNPLFPLQVVLTALSVVLVVSILRSLRVVPAKSVLVIERLGKYAKTLHAGFHILVPFLDRVAYTHSLKEQAIDVPTQPCFTWDNVKVDVDGVLYYRVVDPKKASYGITNYEYATVQLAQTTMRSVIGKLELDKTFEERDSINAAIVAEVDAAGSAWGVEVTRYEIQNIDVPSEILQAMEAQLRAEREKRGQIARSLGEMESKINHSVGEMEESINRSEGEKEKWINEAEGQAAEIRALASATAASLREIAKALEAPSGDEALSLQLAEQYLGELRHLARKETQVILPLNLTDMEGVLDSVRALIKS</sequence>
<dbReference type="Pfam" id="PF16200">
    <property type="entry name" value="Band_7_C"/>
    <property type="match status" value="1"/>
</dbReference>
<dbReference type="GO" id="GO:0008233">
    <property type="term" value="F:peptidase activity"/>
    <property type="evidence" value="ECO:0007669"/>
    <property type="project" value="UniProtKB-KW"/>
</dbReference>
<dbReference type="Pfam" id="PF01145">
    <property type="entry name" value="Band_7"/>
    <property type="match status" value="1"/>
</dbReference>
<keyword evidence="4" id="KW-0645">Protease</keyword>
<dbReference type="FunFam" id="3.30.479.30:FF:000004">
    <property type="entry name" value="Putative membrane protease family, stomatin"/>
    <property type="match status" value="1"/>
</dbReference>
<dbReference type="InterPro" id="IPR050710">
    <property type="entry name" value="Band7/mec-2_domain"/>
</dbReference>
<dbReference type="RefSeq" id="WP_076488047.1">
    <property type="nucleotide sequence ID" value="NZ_FTMS01000004.1"/>
</dbReference>
<keyword evidence="4" id="KW-0378">Hydrolase</keyword>
<dbReference type="PRINTS" id="PR00721">
    <property type="entry name" value="STOMATIN"/>
</dbReference>
<dbReference type="OrthoDB" id="9809197at2"/>
<dbReference type="PANTHER" id="PTHR43327:SF10">
    <property type="entry name" value="STOMATIN-LIKE PROTEIN 2, MITOCHONDRIAL"/>
    <property type="match status" value="1"/>
</dbReference>
<name>A0A1N6QAC7_9SPIO</name>
<dbReference type="PANTHER" id="PTHR43327">
    <property type="entry name" value="STOMATIN-LIKE PROTEIN 2, MITOCHONDRIAL"/>
    <property type="match status" value="1"/>
</dbReference>
<evidence type="ECO:0000259" key="3">
    <source>
        <dbReference type="SMART" id="SM00244"/>
    </source>
</evidence>
<dbReference type="SUPFAM" id="SSF117892">
    <property type="entry name" value="Band 7/SPFH domain"/>
    <property type="match status" value="1"/>
</dbReference>
<dbReference type="AlphaFoldDB" id="A0A1N6QAC7"/>
<reference evidence="4 5" key="1">
    <citation type="submission" date="2017-01" db="EMBL/GenBank/DDBJ databases">
        <authorList>
            <person name="Mah S.A."/>
            <person name="Swanson W.J."/>
            <person name="Moy G.W."/>
            <person name="Vacquier V.D."/>
        </authorList>
    </citation>
    <scope>NUCLEOTIDE SEQUENCE [LARGE SCALE GENOMIC DNA]</scope>
    <source>
        <strain evidence="4 5">ASpG1</strain>
    </source>
</reference>
<dbReference type="SMART" id="SM00244">
    <property type="entry name" value="PHB"/>
    <property type="match status" value="1"/>
</dbReference>